<sequence>VCVIPLPRGPPVDKEKQPIAYCHGHVKQQRGKYNLFRGYRRGRKGSSKEALSSYWSLVEAWATSFLFPRDRHVSQLTIRRSFETSVKIEALGDNSSGETRFWTALDSSSAMGWDKFLWSQLARINTVMFPHSEHHYVRKLLHQHDIIPANHEESALSVASMMYKEEKYLDGRPTYVSRGRLRFQPQIASDPVPQVMSDIWAESDRGFMRIPTLA</sequence>
<comment type="caution">
    <text evidence="1">The sequence shown here is derived from an EMBL/GenBank/DDBJ whole genome shotgun (WGS) entry which is preliminary data.</text>
</comment>
<reference evidence="1 2" key="1">
    <citation type="submission" date="2019-12" db="EMBL/GenBank/DDBJ databases">
        <authorList>
            <person name="Alioto T."/>
            <person name="Alioto T."/>
            <person name="Gomez Garrido J."/>
        </authorList>
    </citation>
    <scope>NUCLEOTIDE SEQUENCE [LARGE SCALE GENOMIC DNA]</scope>
</reference>
<keyword evidence="2" id="KW-1185">Reference proteome</keyword>
<dbReference type="Proteomes" id="UP000594638">
    <property type="component" value="Unassembled WGS sequence"/>
</dbReference>
<evidence type="ECO:0000313" key="1">
    <source>
        <dbReference type="EMBL" id="CAA3002837.1"/>
    </source>
</evidence>
<protein>
    <submittedName>
        <fullName evidence="1">Uncharacterized protein</fullName>
    </submittedName>
</protein>
<organism evidence="1 2">
    <name type="scientific">Olea europaea subsp. europaea</name>
    <dbReference type="NCBI Taxonomy" id="158383"/>
    <lineage>
        <taxon>Eukaryota</taxon>
        <taxon>Viridiplantae</taxon>
        <taxon>Streptophyta</taxon>
        <taxon>Embryophyta</taxon>
        <taxon>Tracheophyta</taxon>
        <taxon>Spermatophyta</taxon>
        <taxon>Magnoliopsida</taxon>
        <taxon>eudicotyledons</taxon>
        <taxon>Gunneridae</taxon>
        <taxon>Pentapetalae</taxon>
        <taxon>asterids</taxon>
        <taxon>lamiids</taxon>
        <taxon>Lamiales</taxon>
        <taxon>Oleaceae</taxon>
        <taxon>Oleeae</taxon>
        <taxon>Olea</taxon>
    </lineage>
</organism>
<dbReference type="EMBL" id="CACTIH010005885">
    <property type="protein sequence ID" value="CAA3002837.1"/>
    <property type="molecule type" value="Genomic_DNA"/>
</dbReference>
<dbReference type="AlphaFoldDB" id="A0A8S0TCI2"/>
<feature type="non-terminal residue" evidence="1">
    <location>
        <position position="1"/>
    </location>
</feature>
<evidence type="ECO:0000313" key="2">
    <source>
        <dbReference type="Proteomes" id="UP000594638"/>
    </source>
</evidence>
<accession>A0A8S0TCI2</accession>
<name>A0A8S0TCI2_OLEEU</name>
<dbReference type="Gramene" id="OE9A063993T1">
    <property type="protein sequence ID" value="OE9A063993C1"/>
    <property type="gene ID" value="OE9A063993"/>
</dbReference>
<gene>
    <name evidence="1" type="ORF">OLEA9_A063993</name>
</gene>
<proteinExistence type="predicted"/>